<feature type="domain" description="Smr" evidence="1">
    <location>
        <begin position="14"/>
        <end position="71"/>
    </location>
</feature>
<reference evidence="2" key="1">
    <citation type="submission" date="2019-08" db="EMBL/GenBank/DDBJ databases">
        <authorList>
            <person name="Kucharzyk K."/>
            <person name="Murdoch R.W."/>
            <person name="Higgins S."/>
            <person name="Loffler F."/>
        </authorList>
    </citation>
    <scope>NUCLEOTIDE SEQUENCE</scope>
</reference>
<evidence type="ECO:0000313" key="2">
    <source>
        <dbReference type="EMBL" id="MPN14578.1"/>
    </source>
</evidence>
<organism evidence="2">
    <name type="scientific">bioreactor metagenome</name>
    <dbReference type="NCBI Taxonomy" id="1076179"/>
    <lineage>
        <taxon>unclassified sequences</taxon>
        <taxon>metagenomes</taxon>
        <taxon>ecological metagenomes</taxon>
    </lineage>
</organism>
<dbReference type="Pfam" id="PF01713">
    <property type="entry name" value="Smr"/>
    <property type="match status" value="1"/>
</dbReference>
<sequence>MRKPEQPGQATVTLDLHGKTQFQARIALDAALRRSKGVYRIRAIHGYHNGTALREMIWREYAERPPVLRLEAVNESTTDLVLREI</sequence>
<accession>A0A645FJJ4</accession>
<dbReference type="InterPro" id="IPR036063">
    <property type="entry name" value="Smr_dom_sf"/>
</dbReference>
<proteinExistence type="predicted"/>
<name>A0A645FJJ4_9ZZZZ</name>
<dbReference type="Gene3D" id="3.30.1370.110">
    <property type="match status" value="1"/>
</dbReference>
<dbReference type="InterPro" id="IPR002625">
    <property type="entry name" value="Smr_dom"/>
</dbReference>
<protein>
    <recommendedName>
        <fullName evidence="1">Smr domain-containing protein</fullName>
    </recommendedName>
</protein>
<evidence type="ECO:0000259" key="1">
    <source>
        <dbReference type="Pfam" id="PF01713"/>
    </source>
</evidence>
<dbReference type="AlphaFoldDB" id="A0A645FJJ4"/>
<gene>
    <name evidence="2" type="ORF">SDC9_161905</name>
</gene>
<comment type="caution">
    <text evidence="2">The sequence shown here is derived from an EMBL/GenBank/DDBJ whole genome shotgun (WGS) entry which is preliminary data.</text>
</comment>
<dbReference type="EMBL" id="VSSQ01061215">
    <property type="protein sequence ID" value="MPN14578.1"/>
    <property type="molecule type" value="Genomic_DNA"/>
</dbReference>